<comment type="caution">
    <text evidence="3">The sequence shown here is derived from an EMBL/GenBank/DDBJ whole genome shotgun (WGS) entry which is preliminary data.</text>
</comment>
<accession>A0AAN4Z6Q4</accession>
<feature type="transmembrane region" description="Helical" evidence="1">
    <location>
        <begin position="21"/>
        <end position="40"/>
    </location>
</feature>
<evidence type="ECO:0000313" key="3">
    <source>
        <dbReference type="EMBL" id="GMR34344.1"/>
    </source>
</evidence>
<dbReference type="PANTHER" id="PTHR23017">
    <property type="entry name" value="SERPENTINE RECEPTOR, CLASS X"/>
    <property type="match status" value="1"/>
</dbReference>
<feature type="domain" description="7TM GPCR serpentine receptor class x (Srx)" evidence="2">
    <location>
        <begin position="22"/>
        <end position="74"/>
    </location>
</feature>
<dbReference type="InterPro" id="IPR019430">
    <property type="entry name" value="7TM_GPCR_serpentine_rcpt_Srx"/>
</dbReference>
<feature type="non-terminal residue" evidence="3">
    <location>
        <position position="1"/>
    </location>
</feature>
<feature type="transmembrane region" description="Helical" evidence="1">
    <location>
        <begin position="52"/>
        <end position="73"/>
    </location>
</feature>
<keyword evidence="4" id="KW-1185">Reference proteome</keyword>
<dbReference type="Proteomes" id="UP001328107">
    <property type="component" value="Unassembled WGS sequence"/>
</dbReference>
<sequence length="103" mass="11983">LTYVLCNDFFRLLFKNINKKYIHACCTGLCFTLMLISFHVMSRYVSGTWPTFISTSLVWELSHLGDGLILFTFNKELKRAIRHPRLLFSFTKINDTTLGTKGR</sequence>
<keyword evidence="1" id="KW-1133">Transmembrane helix</keyword>
<evidence type="ECO:0000313" key="4">
    <source>
        <dbReference type="Proteomes" id="UP001328107"/>
    </source>
</evidence>
<keyword evidence="1" id="KW-0472">Membrane</keyword>
<dbReference type="Pfam" id="PF10328">
    <property type="entry name" value="7TM_GPCR_Srx"/>
    <property type="match status" value="1"/>
</dbReference>
<dbReference type="AlphaFoldDB" id="A0AAN4Z6Q4"/>
<reference evidence="4" key="1">
    <citation type="submission" date="2022-10" db="EMBL/GenBank/DDBJ databases">
        <title>Genome assembly of Pristionchus species.</title>
        <authorList>
            <person name="Yoshida K."/>
            <person name="Sommer R.J."/>
        </authorList>
    </citation>
    <scope>NUCLEOTIDE SEQUENCE [LARGE SCALE GENOMIC DNA]</scope>
    <source>
        <strain evidence="4">RS5460</strain>
    </source>
</reference>
<proteinExistence type="predicted"/>
<feature type="non-terminal residue" evidence="3">
    <location>
        <position position="103"/>
    </location>
</feature>
<name>A0AAN4Z6Q4_9BILA</name>
<protein>
    <recommendedName>
        <fullName evidence="2">7TM GPCR serpentine receptor class x (Srx) domain-containing protein</fullName>
    </recommendedName>
</protein>
<organism evidence="3 4">
    <name type="scientific">Pristionchus mayeri</name>
    <dbReference type="NCBI Taxonomy" id="1317129"/>
    <lineage>
        <taxon>Eukaryota</taxon>
        <taxon>Metazoa</taxon>
        <taxon>Ecdysozoa</taxon>
        <taxon>Nematoda</taxon>
        <taxon>Chromadorea</taxon>
        <taxon>Rhabditida</taxon>
        <taxon>Rhabditina</taxon>
        <taxon>Diplogasteromorpha</taxon>
        <taxon>Diplogasteroidea</taxon>
        <taxon>Neodiplogasteridae</taxon>
        <taxon>Pristionchus</taxon>
    </lineage>
</organism>
<dbReference type="PANTHER" id="PTHR23017:SF3">
    <property type="entry name" value="G-PROTEIN COUPLED RECEPTORS FAMILY 1 PROFILE DOMAIN-CONTAINING PROTEIN"/>
    <property type="match status" value="1"/>
</dbReference>
<dbReference type="EMBL" id="BTRK01000002">
    <property type="protein sequence ID" value="GMR34344.1"/>
    <property type="molecule type" value="Genomic_DNA"/>
</dbReference>
<evidence type="ECO:0000259" key="2">
    <source>
        <dbReference type="Pfam" id="PF10328"/>
    </source>
</evidence>
<evidence type="ECO:0000256" key="1">
    <source>
        <dbReference type="SAM" id="Phobius"/>
    </source>
</evidence>
<keyword evidence="1" id="KW-0812">Transmembrane</keyword>
<gene>
    <name evidence="3" type="ORF">PMAYCL1PPCAC_04539</name>
</gene>